<dbReference type="GO" id="GO:0030655">
    <property type="term" value="P:beta-lactam antibiotic catabolic process"/>
    <property type="evidence" value="ECO:0007669"/>
    <property type="project" value="InterPro"/>
</dbReference>
<dbReference type="PANTHER" id="PTHR35333:SF3">
    <property type="entry name" value="BETA-LACTAMASE-TYPE TRANSPEPTIDASE FOLD CONTAINING PROTEIN"/>
    <property type="match status" value="1"/>
</dbReference>
<dbReference type="AlphaFoldDB" id="A0A1G1WRY3"/>
<dbReference type="PANTHER" id="PTHR35333">
    <property type="entry name" value="BETA-LACTAMASE"/>
    <property type="match status" value="1"/>
</dbReference>
<feature type="transmembrane region" description="Helical" evidence="1">
    <location>
        <begin position="29"/>
        <end position="47"/>
    </location>
</feature>
<keyword evidence="1" id="KW-1133">Transmembrane helix</keyword>
<keyword evidence="1" id="KW-0812">Transmembrane</keyword>
<dbReference type="GO" id="GO:0008800">
    <property type="term" value="F:beta-lactamase activity"/>
    <property type="evidence" value="ECO:0007669"/>
    <property type="project" value="InterPro"/>
</dbReference>
<reference evidence="3 4" key="1">
    <citation type="journal article" date="2016" name="Nat. Commun.">
        <title>Thousands of microbial genomes shed light on interconnected biogeochemical processes in an aquifer system.</title>
        <authorList>
            <person name="Anantharaman K."/>
            <person name="Brown C.T."/>
            <person name="Hug L.A."/>
            <person name="Sharon I."/>
            <person name="Castelle C.J."/>
            <person name="Probst A.J."/>
            <person name="Thomas B.C."/>
            <person name="Singh A."/>
            <person name="Wilkins M.J."/>
            <person name="Karaoz U."/>
            <person name="Brodie E.L."/>
            <person name="Williams K.H."/>
            <person name="Hubbard S.S."/>
            <person name="Banfield J.F."/>
        </authorList>
    </citation>
    <scope>NUCLEOTIDE SEQUENCE [LARGE SCALE GENOMIC DNA]</scope>
</reference>
<name>A0A1G1WRY3_9BACT</name>
<accession>A0A1G1WRY3</accession>
<dbReference type="Pfam" id="PF13354">
    <property type="entry name" value="Beta-lactamase2"/>
    <property type="match status" value="1"/>
</dbReference>
<protein>
    <recommendedName>
        <fullName evidence="2">Beta-lactamase class A catalytic domain-containing protein</fullName>
    </recommendedName>
</protein>
<dbReference type="GO" id="GO:0046677">
    <property type="term" value="P:response to antibiotic"/>
    <property type="evidence" value="ECO:0007669"/>
    <property type="project" value="InterPro"/>
</dbReference>
<evidence type="ECO:0000259" key="2">
    <source>
        <dbReference type="Pfam" id="PF13354"/>
    </source>
</evidence>
<comment type="caution">
    <text evidence="3">The sequence shown here is derived from an EMBL/GenBank/DDBJ whole genome shotgun (WGS) entry which is preliminary data.</text>
</comment>
<evidence type="ECO:0000313" key="3">
    <source>
        <dbReference type="EMBL" id="OGY30483.1"/>
    </source>
</evidence>
<dbReference type="InterPro" id="IPR000871">
    <property type="entry name" value="Beta-lactam_class-A"/>
</dbReference>
<dbReference type="Proteomes" id="UP000178068">
    <property type="component" value="Unassembled WGS sequence"/>
</dbReference>
<feature type="domain" description="Beta-lactamase class A catalytic" evidence="2">
    <location>
        <begin position="104"/>
        <end position="284"/>
    </location>
</feature>
<dbReference type="InterPro" id="IPR012338">
    <property type="entry name" value="Beta-lactam/transpept-like"/>
</dbReference>
<dbReference type="STRING" id="1802603.A3F35_03545"/>
<sequence length="311" mass="34994">MINESYLYRRKKESFFLSFFRFLRKSTKIALLLIIIGGSLLVSYQMFKGEAGVKTPLVSSNQIEGWTTTTKKQPPPPKRTADEAKRAALLAKLNPILKVNSQYSVSVIDLGIGDSFGINETEQFHAASLMKVLVATAVFEEIERGKLSLSTQLGSYDVQFQLKQMINQSNNTSWDYFNNLLGWDREQETATRFELSGTRIWGNLMTTADAAKLLKLHEDGAAIAEVHRDLLFSYMQNTETEDRITPVIPAEVKVYHKTGTFEAGIHDAAIVKHPRNPFILVVFTNGGATNQIRIKSIQDAAREVYAYFDSL</sequence>
<keyword evidence="1" id="KW-0472">Membrane</keyword>
<dbReference type="SUPFAM" id="SSF56601">
    <property type="entry name" value="beta-lactamase/transpeptidase-like"/>
    <property type="match status" value="1"/>
</dbReference>
<dbReference type="InterPro" id="IPR045155">
    <property type="entry name" value="Beta-lactam_cat"/>
</dbReference>
<evidence type="ECO:0000256" key="1">
    <source>
        <dbReference type="SAM" id="Phobius"/>
    </source>
</evidence>
<gene>
    <name evidence="3" type="ORF">A3F35_03545</name>
</gene>
<dbReference type="EMBL" id="MHCZ01000002">
    <property type="protein sequence ID" value="OGY30483.1"/>
    <property type="molecule type" value="Genomic_DNA"/>
</dbReference>
<proteinExistence type="predicted"/>
<evidence type="ECO:0000313" key="4">
    <source>
        <dbReference type="Proteomes" id="UP000178068"/>
    </source>
</evidence>
<organism evidence="3 4">
    <name type="scientific">Candidatus Woykebacteria bacterium RIFCSPHIGHO2_12_FULL_45_10</name>
    <dbReference type="NCBI Taxonomy" id="1802603"/>
    <lineage>
        <taxon>Bacteria</taxon>
        <taxon>Candidatus Woykeibacteriota</taxon>
    </lineage>
</organism>
<dbReference type="Gene3D" id="3.40.710.10">
    <property type="entry name" value="DD-peptidase/beta-lactamase superfamily"/>
    <property type="match status" value="1"/>
</dbReference>